<keyword evidence="1" id="KW-0732">Signal</keyword>
<feature type="chain" id="PRO_5014347433" evidence="1">
    <location>
        <begin position="22"/>
        <end position="63"/>
    </location>
</feature>
<feature type="signal peptide" evidence="1">
    <location>
        <begin position="1"/>
        <end position="21"/>
    </location>
</feature>
<sequence>MVWIYGPVLFTLFSLPPLIHSGLQSCIPSLCNHDIFYFFLHSAYSFSTKIEAAYSSEMLVIIN</sequence>
<evidence type="ECO:0000256" key="1">
    <source>
        <dbReference type="SAM" id="SignalP"/>
    </source>
</evidence>
<comment type="caution">
    <text evidence="2">The sequence shown here is derived from an EMBL/GenBank/DDBJ whole genome shotgun (WGS) entry which is preliminary data.</text>
</comment>
<proteinExistence type="predicted"/>
<dbReference type="AlphaFoldDB" id="A0A2J7QSR4"/>
<protein>
    <submittedName>
        <fullName evidence="2">Uncharacterized protein</fullName>
    </submittedName>
</protein>
<dbReference type="EMBL" id="NEVH01011228">
    <property type="protein sequence ID" value="PNF31632.1"/>
    <property type="molecule type" value="Genomic_DNA"/>
</dbReference>
<keyword evidence="3" id="KW-1185">Reference proteome</keyword>
<evidence type="ECO:0000313" key="2">
    <source>
        <dbReference type="EMBL" id="PNF31632.1"/>
    </source>
</evidence>
<evidence type="ECO:0000313" key="3">
    <source>
        <dbReference type="Proteomes" id="UP000235965"/>
    </source>
</evidence>
<dbReference type="InParanoid" id="A0A2J7QSR4"/>
<accession>A0A2J7QSR4</accession>
<name>A0A2J7QSR4_9NEOP</name>
<reference evidence="2 3" key="1">
    <citation type="submission" date="2017-12" db="EMBL/GenBank/DDBJ databases">
        <title>Hemimetabolous genomes reveal molecular basis of termite eusociality.</title>
        <authorList>
            <person name="Harrison M.C."/>
            <person name="Jongepier E."/>
            <person name="Robertson H.M."/>
            <person name="Arning N."/>
            <person name="Bitard-Feildel T."/>
            <person name="Chao H."/>
            <person name="Childers C.P."/>
            <person name="Dinh H."/>
            <person name="Doddapaneni H."/>
            <person name="Dugan S."/>
            <person name="Gowin J."/>
            <person name="Greiner C."/>
            <person name="Han Y."/>
            <person name="Hu H."/>
            <person name="Hughes D.S.T."/>
            <person name="Huylmans A.-K."/>
            <person name="Kemena C."/>
            <person name="Kremer L.P.M."/>
            <person name="Lee S.L."/>
            <person name="Lopez-Ezquerra A."/>
            <person name="Mallet L."/>
            <person name="Monroy-Kuhn J.M."/>
            <person name="Moser A."/>
            <person name="Murali S.C."/>
            <person name="Muzny D.M."/>
            <person name="Otani S."/>
            <person name="Piulachs M.-D."/>
            <person name="Poelchau M."/>
            <person name="Qu J."/>
            <person name="Schaub F."/>
            <person name="Wada-Katsumata A."/>
            <person name="Worley K.C."/>
            <person name="Xie Q."/>
            <person name="Ylla G."/>
            <person name="Poulsen M."/>
            <person name="Gibbs R.A."/>
            <person name="Schal C."/>
            <person name="Richards S."/>
            <person name="Belles X."/>
            <person name="Korb J."/>
            <person name="Bornberg-Bauer E."/>
        </authorList>
    </citation>
    <scope>NUCLEOTIDE SEQUENCE [LARGE SCALE GENOMIC DNA]</scope>
    <source>
        <tissue evidence="2">Whole body</tissue>
    </source>
</reference>
<organism evidence="2 3">
    <name type="scientific">Cryptotermes secundus</name>
    <dbReference type="NCBI Taxonomy" id="105785"/>
    <lineage>
        <taxon>Eukaryota</taxon>
        <taxon>Metazoa</taxon>
        <taxon>Ecdysozoa</taxon>
        <taxon>Arthropoda</taxon>
        <taxon>Hexapoda</taxon>
        <taxon>Insecta</taxon>
        <taxon>Pterygota</taxon>
        <taxon>Neoptera</taxon>
        <taxon>Polyneoptera</taxon>
        <taxon>Dictyoptera</taxon>
        <taxon>Blattodea</taxon>
        <taxon>Blattoidea</taxon>
        <taxon>Termitoidae</taxon>
        <taxon>Kalotermitidae</taxon>
        <taxon>Cryptotermitinae</taxon>
        <taxon>Cryptotermes</taxon>
    </lineage>
</organism>
<dbReference type="Proteomes" id="UP000235965">
    <property type="component" value="Unassembled WGS sequence"/>
</dbReference>
<gene>
    <name evidence="2" type="ORF">B7P43_G17193</name>
</gene>